<dbReference type="InterPro" id="IPR036291">
    <property type="entry name" value="NAD(P)-bd_dom_sf"/>
</dbReference>
<sequence>MAGKTVCVTGASGFIASWLVKLLLERGYTVRGTVRNPEKAKHLLQLPSASDHLKLFAADLLKPGCFDEIMQGCDGVFHTASPFFYKNVTDPQAQFIDPAVKGTVNVLASCAKAHTKRVVLTSSVAAVAITPKNTPGVVIDESFWSDPDYCRERKLWYNLSKTLAEKAAWDFVKEKGLDMVVINPSFVIGPVLQASKNTSSETILEFLDGTTKTFANRALGIVGVKDVAMAHILAYESAHANGRYICAGPVLHNADLVALLKKLYPMYPICATDADETVPRVPTYTLSTEKSKELGVHYQPIEDVIHETVSSLKESNFILIFPSL</sequence>
<evidence type="ECO:0000313" key="4">
    <source>
        <dbReference type="Proteomes" id="UP001497512"/>
    </source>
</evidence>
<proteinExistence type="predicted"/>
<accession>A0ABP0TY56</accession>
<dbReference type="Pfam" id="PF01370">
    <property type="entry name" value="Epimerase"/>
    <property type="match status" value="1"/>
</dbReference>
<organism evidence="3 4">
    <name type="scientific">Sphagnum troendelagicum</name>
    <dbReference type="NCBI Taxonomy" id="128251"/>
    <lineage>
        <taxon>Eukaryota</taxon>
        <taxon>Viridiplantae</taxon>
        <taxon>Streptophyta</taxon>
        <taxon>Embryophyta</taxon>
        <taxon>Bryophyta</taxon>
        <taxon>Sphagnophytina</taxon>
        <taxon>Sphagnopsida</taxon>
        <taxon>Sphagnales</taxon>
        <taxon>Sphagnaceae</taxon>
        <taxon>Sphagnum</taxon>
    </lineage>
</organism>
<reference evidence="3" key="1">
    <citation type="submission" date="2024-02" db="EMBL/GenBank/DDBJ databases">
        <authorList>
            <consortium name="ELIXIR-Norway"/>
            <consortium name="Elixir Norway"/>
        </authorList>
    </citation>
    <scope>NUCLEOTIDE SEQUENCE</scope>
</reference>
<dbReference type="PANTHER" id="PTHR10366:SF852">
    <property type="entry name" value="CINNAMOYL-COA REDUCTASE CAD2"/>
    <property type="match status" value="1"/>
</dbReference>
<dbReference type="SUPFAM" id="SSF51735">
    <property type="entry name" value="NAD(P)-binding Rossmann-fold domains"/>
    <property type="match status" value="1"/>
</dbReference>
<evidence type="ECO:0000313" key="3">
    <source>
        <dbReference type="EMBL" id="CAK9207651.1"/>
    </source>
</evidence>
<protein>
    <recommendedName>
        <fullName evidence="2">NAD-dependent epimerase/dehydratase domain-containing protein</fullName>
    </recommendedName>
</protein>
<dbReference type="Proteomes" id="UP001497512">
    <property type="component" value="Chromosome 16"/>
</dbReference>
<feature type="domain" description="NAD-dependent epimerase/dehydratase" evidence="2">
    <location>
        <begin position="6"/>
        <end position="238"/>
    </location>
</feature>
<dbReference type="InterPro" id="IPR001509">
    <property type="entry name" value="Epimerase_deHydtase"/>
</dbReference>
<dbReference type="Gene3D" id="3.40.50.720">
    <property type="entry name" value="NAD(P)-binding Rossmann-like Domain"/>
    <property type="match status" value="1"/>
</dbReference>
<keyword evidence="4" id="KW-1185">Reference proteome</keyword>
<gene>
    <name evidence="3" type="ORF">CSSPTR1EN2_LOCUS8913</name>
</gene>
<evidence type="ECO:0000259" key="2">
    <source>
        <dbReference type="Pfam" id="PF01370"/>
    </source>
</evidence>
<evidence type="ECO:0000256" key="1">
    <source>
        <dbReference type="ARBA" id="ARBA00023002"/>
    </source>
</evidence>
<keyword evidence="1" id="KW-0560">Oxidoreductase</keyword>
<dbReference type="EMBL" id="OZ019908">
    <property type="protein sequence ID" value="CAK9207651.1"/>
    <property type="molecule type" value="Genomic_DNA"/>
</dbReference>
<dbReference type="PANTHER" id="PTHR10366">
    <property type="entry name" value="NAD DEPENDENT EPIMERASE/DEHYDRATASE"/>
    <property type="match status" value="1"/>
</dbReference>
<dbReference type="InterPro" id="IPR050425">
    <property type="entry name" value="NAD(P)_dehydrat-like"/>
</dbReference>
<name>A0ABP0TY56_9BRYO</name>
<dbReference type="CDD" id="cd08958">
    <property type="entry name" value="FR_SDR_e"/>
    <property type="match status" value="1"/>
</dbReference>